<accession>A0ABU6M7H9</accession>
<dbReference type="PANTHER" id="PTHR11487:SF0">
    <property type="entry name" value="S-ACYL FATTY ACID SYNTHASE THIOESTERASE, MEDIUM CHAIN"/>
    <property type="match status" value="1"/>
</dbReference>
<dbReference type="SMART" id="SM00824">
    <property type="entry name" value="PKS_TE"/>
    <property type="match status" value="1"/>
</dbReference>
<keyword evidence="2 4" id="KW-0378">Hydrolase</keyword>
<dbReference type="Proteomes" id="UP001353952">
    <property type="component" value="Unassembled WGS sequence"/>
</dbReference>
<dbReference type="EMBL" id="JAYXNZ010000002">
    <property type="protein sequence ID" value="MEC7057754.1"/>
    <property type="molecule type" value="Genomic_DNA"/>
</dbReference>
<sequence length="255" mass="27513">MTEKLEDSPWIRRFHESVPGVPRLVCFPFAGGSASYFYELSQRLRAVAAVLAVQYPGRHDRMGEACVESVPELAAGVAEALAASADDRPVVFFGHSMGALVAFETAIALSGGGSAPRALLVSASRGPSVPARRDENFGTDAEIMADLRELNGTSEQLLANEALMQVVLPVVRADYRAVARYRSSPEARVSCPVTALTGDDDPLVDQSEARVWERHTTGGFRLRQFPGGHFFLDENRDRLCEELALLTASAAALGH</sequence>
<evidence type="ECO:0000256" key="1">
    <source>
        <dbReference type="ARBA" id="ARBA00007169"/>
    </source>
</evidence>
<dbReference type="InterPro" id="IPR029058">
    <property type="entry name" value="AB_hydrolase_fold"/>
</dbReference>
<keyword evidence="5" id="KW-1185">Reference proteome</keyword>
<evidence type="ECO:0000313" key="5">
    <source>
        <dbReference type="Proteomes" id="UP001353952"/>
    </source>
</evidence>
<dbReference type="GO" id="GO:0016787">
    <property type="term" value="F:hydrolase activity"/>
    <property type="evidence" value="ECO:0007669"/>
    <property type="project" value="UniProtKB-KW"/>
</dbReference>
<organism evidence="4 5">
    <name type="scientific">Streptomyces violaceochromogenes</name>
    <dbReference type="NCBI Taxonomy" id="67377"/>
    <lineage>
        <taxon>Bacteria</taxon>
        <taxon>Bacillati</taxon>
        <taxon>Actinomycetota</taxon>
        <taxon>Actinomycetes</taxon>
        <taxon>Kitasatosporales</taxon>
        <taxon>Streptomycetaceae</taxon>
        <taxon>Streptomyces</taxon>
    </lineage>
</organism>
<evidence type="ECO:0000259" key="3">
    <source>
        <dbReference type="SMART" id="SM00824"/>
    </source>
</evidence>
<dbReference type="PANTHER" id="PTHR11487">
    <property type="entry name" value="THIOESTERASE"/>
    <property type="match status" value="1"/>
</dbReference>
<gene>
    <name evidence="4" type="ORF">RFN57_36520</name>
</gene>
<protein>
    <submittedName>
        <fullName evidence="4">Alpha/beta fold hydrolase</fullName>
    </submittedName>
</protein>
<name>A0ABU6M7H9_9ACTN</name>
<dbReference type="Gene3D" id="3.40.50.1820">
    <property type="entry name" value="alpha/beta hydrolase"/>
    <property type="match status" value="1"/>
</dbReference>
<dbReference type="RefSeq" id="WP_191845160.1">
    <property type="nucleotide sequence ID" value="NZ_JAYXNZ010000002.1"/>
</dbReference>
<reference evidence="4 5" key="1">
    <citation type="submission" date="2024-01" db="EMBL/GenBank/DDBJ databases">
        <title>Genome analysis.</title>
        <authorList>
            <person name="Zhang K."/>
        </authorList>
    </citation>
    <scope>NUCLEOTIDE SEQUENCE [LARGE SCALE GENOMIC DNA]</scope>
    <source>
        <strain evidence="4 5">CGMCC 4.1753</strain>
    </source>
</reference>
<feature type="domain" description="Thioesterase TesA-like" evidence="3">
    <location>
        <begin position="25"/>
        <end position="247"/>
    </location>
</feature>
<evidence type="ECO:0000313" key="4">
    <source>
        <dbReference type="EMBL" id="MEC7057754.1"/>
    </source>
</evidence>
<dbReference type="InterPro" id="IPR001031">
    <property type="entry name" value="Thioesterase"/>
</dbReference>
<dbReference type="SUPFAM" id="SSF53474">
    <property type="entry name" value="alpha/beta-Hydrolases"/>
    <property type="match status" value="1"/>
</dbReference>
<proteinExistence type="inferred from homology"/>
<comment type="similarity">
    <text evidence="1">Belongs to the thioesterase family.</text>
</comment>
<comment type="caution">
    <text evidence="4">The sequence shown here is derived from an EMBL/GenBank/DDBJ whole genome shotgun (WGS) entry which is preliminary data.</text>
</comment>
<dbReference type="InterPro" id="IPR020802">
    <property type="entry name" value="TesA-like"/>
</dbReference>
<dbReference type="InterPro" id="IPR012223">
    <property type="entry name" value="TEII"/>
</dbReference>
<dbReference type="Pfam" id="PF00975">
    <property type="entry name" value="Thioesterase"/>
    <property type="match status" value="1"/>
</dbReference>
<evidence type="ECO:0000256" key="2">
    <source>
        <dbReference type="ARBA" id="ARBA00022801"/>
    </source>
</evidence>